<dbReference type="Proteomes" id="UP001596116">
    <property type="component" value="Unassembled WGS sequence"/>
</dbReference>
<dbReference type="PANTHER" id="PTHR43201">
    <property type="entry name" value="ACYL-COA SYNTHETASE"/>
    <property type="match status" value="1"/>
</dbReference>
<gene>
    <name evidence="5" type="ORF">ACFMB1_07625</name>
</gene>
<keyword evidence="6" id="KW-1185">Reference proteome</keyword>
<evidence type="ECO:0000313" key="5">
    <source>
        <dbReference type="EMBL" id="MFC6035407.1"/>
    </source>
</evidence>
<proteinExistence type="inferred from homology"/>
<evidence type="ECO:0000259" key="3">
    <source>
        <dbReference type="Pfam" id="PF00501"/>
    </source>
</evidence>
<feature type="domain" description="AMP-dependent synthetase/ligase" evidence="3">
    <location>
        <begin position="59"/>
        <end position="424"/>
    </location>
</feature>
<organism evidence="5 6">
    <name type="scientific">Hyphococcus aureus</name>
    <dbReference type="NCBI Taxonomy" id="2666033"/>
    <lineage>
        <taxon>Bacteria</taxon>
        <taxon>Pseudomonadati</taxon>
        <taxon>Pseudomonadota</taxon>
        <taxon>Alphaproteobacteria</taxon>
        <taxon>Parvularculales</taxon>
        <taxon>Parvularculaceae</taxon>
        <taxon>Hyphococcus</taxon>
    </lineage>
</organism>
<dbReference type="InterPro" id="IPR045851">
    <property type="entry name" value="AMP-bd_C_sf"/>
</dbReference>
<feature type="domain" description="AMP-binding enzyme C-terminal" evidence="4">
    <location>
        <begin position="475"/>
        <end position="551"/>
    </location>
</feature>
<keyword evidence="2" id="KW-0436">Ligase</keyword>
<name>A0ABW1KZJ0_9PROT</name>
<comment type="caution">
    <text evidence="5">The sequence shown here is derived from an EMBL/GenBank/DDBJ whole genome shotgun (WGS) entry which is preliminary data.</text>
</comment>
<evidence type="ECO:0000256" key="2">
    <source>
        <dbReference type="ARBA" id="ARBA00022598"/>
    </source>
</evidence>
<evidence type="ECO:0000259" key="4">
    <source>
        <dbReference type="Pfam" id="PF13193"/>
    </source>
</evidence>
<dbReference type="Gene3D" id="3.40.50.12780">
    <property type="entry name" value="N-terminal domain of ligase-like"/>
    <property type="match status" value="1"/>
</dbReference>
<dbReference type="Pfam" id="PF13193">
    <property type="entry name" value="AMP-binding_C"/>
    <property type="match status" value="1"/>
</dbReference>
<accession>A0ABW1KZJ0</accession>
<dbReference type="RefSeq" id="WP_379879270.1">
    <property type="nucleotide sequence ID" value="NZ_JBHPON010000001.1"/>
</dbReference>
<evidence type="ECO:0000313" key="6">
    <source>
        <dbReference type="Proteomes" id="UP001596116"/>
    </source>
</evidence>
<dbReference type="Gene3D" id="3.30.300.30">
    <property type="match status" value="1"/>
</dbReference>
<comment type="similarity">
    <text evidence="1">Belongs to the ATP-dependent AMP-binding enzyme family.</text>
</comment>
<dbReference type="InterPro" id="IPR042099">
    <property type="entry name" value="ANL_N_sf"/>
</dbReference>
<dbReference type="PROSITE" id="PS00455">
    <property type="entry name" value="AMP_BINDING"/>
    <property type="match status" value="1"/>
</dbReference>
<dbReference type="PANTHER" id="PTHR43201:SF5">
    <property type="entry name" value="MEDIUM-CHAIN ACYL-COA LIGASE ACSF2, MITOCHONDRIAL"/>
    <property type="match status" value="1"/>
</dbReference>
<dbReference type="EMBL" id="JBHPON010000001">
    <property type="protein sequence ID" value="MFC6035407.1"/>
    <property type="molecule type" value="Genomic_DNA"/>
</dbReference>
<dbReference type="InterPro" id="IPR020845">
    <property type="entry name" value="AMP-binding_CS"/>
</dbReference>
<sequence length="577" mass="63300">MGLFISHCNKIKSKSGNREGEKMKRDVINNLLYSNIKVDIDGQPLGRLEILPRDLVKRTGVNNPNKTAYICGDRRASWGDMHARSDRIAAALQAKGSAAGDVVGIMAPECIEVYEHFFACMKIGAIRVGVNRRYAEAELRHVFVDSGMKFLFVHASCRDILSNVRDDLRTLSILTIGFGGEHDFDADLAAMIGDACAAPDLPPLAAADALMYSYTSGTTGTPKGAVLTHGAIAATILHALAEFGFVRDDRFLLPTGNAWVAVVLAFLGLGNGMTHVIADGDYDRATFFDIVREQGVTAFLLAPTMLNWALEDNRRTPFDLSSVRLIIYGSSPASPALIKRVHETFGKDMINVYALTETSWGGVAFLSPGDHRRALSKKPELLSSVGRIASHFEISIRNEDGAPVRAGEPGEIWLRGPTIMTNYLNLPEQTDAVLRDGWLRTNDIGRLDEDGYLYLLDRQKFMIISGGVNVYPAAVEAILAKHPGVADICVVGVPHPEWGEAVVAVVRRHDGHAKLTGSELIDFCRDKLNRPSTPKHILFTEDDFPRTTNFKVRKHEVRELVMTAPGSLPWDGKGDRD</sequence>
<protein>
    <submittedName>
        <fullName evidence="5">Class I adenylate-forming enzyme family protein</fullName>
    </submittedName>
</protein>
<dbReference type="InterPro" id="IPR025110">
    <property type="entry name" value="AMP-bd_C"/>
</dbReference>
<reference evidence="5 6" key="1">
    <citation type="submission" date="2024-09" db="EMBL/GenBank/DDBJ databases">
        <authorList>
            <person name="Zhang Z.-H."/>
        </authorList>
    </citation>
    <scope>NUCLEOTIDE SEQUENCE [LARGE SCALE GENOMIC DNA]</scope>
    <source>
        <strain evidence="5 6">HHTR114</strain>
    </source>
</reference>
<dbReference type="InterPro" id="IPR000873">
    <property type="entry name" value="AMP-dep_synth/lig_dom"/>
</dbReference>
<dbReference type="SUPFAM" id="SSF56801">
    <property type="entry name" value="Acetyl-CoA synthetase-like"/>
    <property type="match status" value="1"/>
</dbReference>
<evidence type="ECO:0000256" key="1">
    <source>
        <dbReference type="ARBA" id="ARBA00006432"/>
    </source>
</evidence>
<dbReference type="Pfam" id="PF00501">
    <property type="entry name" value="AMP-binding"/>
    <property type="match status" value="1"/>
</dbReference>